<proteinExistence type="predicted"/>
<dbReference type="GO" id="GO:0043546">
    <property type="term" value="F:molybdopterin cofactor binding"/>
    <property type="evidence" value="ECO:0007669"/>
    <property type="project" value="TreeGrafter"/>
</dbReference>
<sequence>MNCKCSKAGGPQLMDSPRVARPTNRTLKTVESKPMIGETPSPALDSWLTPNSLFYIRNHFDSPSVSDSPDSGWIVSIKGSVRNPGTFNFSDLSKFPKRTLVVTMECAGNNRVDLTPKVPGNQFESGAVSTAVWAGISLSQALESFGIDPKAMELLFEGADSGEPEPGVNTQHFQRSLPMEVAMHPDTLLAFEMNGEPISVEHGGPVRLVVPGWYGMASVKWVHEITALTKPHEGYFQTYKYMFRSNENDERPVSVMQVKSL</sequence>
<reference evidence="2" key="1">
    <citation type="submission" date="2018-05" db="EMBL/GenBank/DDBJ databases">
        <authorList>
            <person name="Lanie J.A."/>
            <person name="Ng W.-L."/>
            <person name="Kazmierczak K.M."/>
            <person name="Andrzejewski T.M."/>
            <person name="Davidsen T.M."/>
            <person name="Wayne K.J."/>
            <person name="Tettelin H."/>
            <person name="Glass J.I."/>
            <person name="Rusch D."/>
            <person name="Podicherti R."/>
            <person name="Tsui H.-C.T."/>
            <person name="Winkler M.E."/>
        </authorList>
    </citation>
    <scope>NUCLEOTIDE SEQUENCE</scope>
</reference>
<organism evidence="2">
    <name type="scientific">marine metagenome</name>
    <dbReference type="NCBI Taxonomy" id="408172"/>
    <lineage>
        <taxon>unclassified sequences</taxon>
        <taxon>metagenomes</taxon>
        <taxon>ecological metagenomes</taxon>
    </lineage>
</organism>
<evidence type="ECO:0000259" key="1">
    <source>
        <dbReference type="Pfam" id="PF00174"/>
    </source>
</evidence>
<protein>
    <recommendedName>
        <fullName evidence="1">Oxidoreductase molybdopterin-binding domain-containing protein</fullName>
    </recommendedName>
</protein>
<dbReference type="AlphaFoldDB" id="A0A382HIK5"/>
<dbReference type="InterPro" id="IPR036374">
    <property type="entry name" value="OxRdtase_Mopterin-bd_sf"/>
</dbReference>
<dbReference type="PRINTS" id="PR00407">
    <property type="entry name" value="EUMOPTERIN"/>
</dbReference>
<dbReference type="GO" id="GO:0006790">
    <property type="term" value="P:sulfur compound metabolic process"/>
    <property type="evidence" value="ECO:0007669"/>
    <property type="project" value="TreeGrafter"/>
</dbReference>
<dbReference type="InterPro" id="IPR000572">
    <property type="entry name" value="OxRdtase_Mopterin-bd_dom"/>
</dbReference>
<dbReference type="GO" id="GO:0020037">
    <property type="term" value="F:heme binding"/>
    <property type="evidence" value="ECO:0007669"/>
    <property type="project" value="TreeGrafter"/>
</dbReference>
<dbReference type="Pfam" id="PF00174">
    <property type="entry name" value="Oxidored_molyb"/>
    <property type="match status" value="1"/>
</dbReference>
<feature type="domain" description="Oxidoreductase molybdopterin-binding" evidence="1">
    <location>
        <begin position="70"/>
        <end position="236"/>
    </location>
</feature>
<gene>
    <name evidence="2" type="ORF">METZ01_LOCUS239980</name>
</gene>
<evidence type="ECO:0000313" key="2">
    <source>
        <dbReference type="EMBL" id="SVB87126.1"/>
    </source>
</evidence>
<dbReference type="PANTHER" id="PTHR19372">
    <property type="entry name" value="SULFITE REDUCTASE"/>
    <property type="match status" value="1"/>
</dbReference>
<dbReference type="EMBL" id="UINC01061493">
    <property type="protein sequence ID" value="SVB87126.1"/>
    <property type="molecule type" value="Genomic_DNA"/>
</dbReference>
<name>A0A382HIK5_9ZZZZ</name>
<feature type="non-terminal residue" evidence="2">
    <location>
        <position position="261"/>
    </location>
</feature>
<dbReference type="GO" id="GO:0008482">
    <property type="term" value="F:sulfite oxidase activity"/>
    <property type="evidence" value="ECO:0007669"/>
    <property type="project" value="TreeGrafter"/>
</dbReference>
<dbReference type="PANTHER" id="PTHR19372:SF7">
    <property type="entry name" value="SULFITE OXIDASE, MITOCHONDRIAL"/>
    <property type="match status" value="1"/>
</dbReference>
<dbReference type="Gene3D" id="3.90.420.10">
    <property type="entry name" value="Oxidoreductase, molybdopterin-binding domain"/>
    <property type="match status" value="1"/>
</dbReference>
<accession>A0A382HIK5</accession>
<dbReference type="SUPFAM" id="SSF56524">
    <property type="entry name" value="Oxidoreductase molybdopterin-binding domain"/>
    <property type="match status" value="1"/>
</dbReference>
<dbReference type="InterPro" id="IPR008335">
    <property type="entry name" value="Mopterin_OxRdtase_euk"/>
</dbReference>